<protein>
    <submittedName>
        <fullName evidence="1">Uncharacterized protein</fullName>
    </submittedName>
</protein>
<name>A0ABV9SVG5_9BACT</name>
<accession>A0ABV9SVG5</accession>
<keyword evidence="2" id="KW-1185">Reference proteome</keyword>
<reference evidence="2" key="1">
    <citation type="journal article" date="2019" name="Int. J. Syst. Evol. Microbiol.">
        <title>The Global Catalogue of Microorganisms (GCM) 10K type strain sequencing project: providing services to taxonomists for standard genome sequencing and annotation.</title>
        <authorList>
            <consortium name="The Broad Institute Genomics Platform"/>
            <consortium name="The Broad Institute Genome Sequencing Center for Infectious Disease"/>
            <person name="Wu L."/>
            <person name="Ma J."/>
        </authorList>
    </citation>
    <scope>NUCLEOTIDE SEQUENCE [LARGE SCALE GENOMIC DNA]</scope>
    <source>
        <strain evidence="2">CGMCC 4.7466</strain>
    </source>
</reference>
<dbReference type="Proteomes" id="UP001595818">
    <property type="component" value="Unassembled WGS sequence"/>
</dbReference>
<dbReference type="EMBL" id="JBHSJJ010000001">
    <property type="protein sequence ID" value="MFC4870299.1"/>
    <property type="molecule type" value="Genomic_DNA"/>
</dbReference>
<evidence type="ECO:0000313" key="2">
    <source>
        <dbReference type="Proteomes" id="UP001595818"/>
    </source>
</evidence>
<sequence length="87" mass="9625">MKVKEGSAFYSKIVLPWISPEGRQIKQDVTTSHVNAVFPVISAAGEKTVVIAWVQQSDHEMSASSHHSHSASGQVFYKMVGHTNFIR</sequence>
<proteinExistence type="predicted"/>
<dbReference type="RefSeq" id="WP_377060711.1">
    <property type="nucleotide sequence ID" value="NZ_JBHSJJ010000001.1"/>
</dbReference>
<comment type="caution">
    <text evidence="1">The sequence shown here is derived from an EMBL/GenBank/DDBJ whole genome shotgun (WGS) entry which is preliminary data.</text>
</comment>
<evidence type="ECO:0000313" key="1">
    <source>
        <dbReference type="EMBL" id="MFC4870299.1"/>
    </source>
</evidence>
<gene>
    <name evidence="1" type="ORF">ACFPFU_01290</name>
</gene>
<organism evidence="1 2">
    <name type="scientific">Negadavirga shengliensis</name>
    <dbReference type="NCBI Taxonomy" id="1389218"/>
    <lineage>
        <taxon>Bacteria</taxon>
        <taxon>Pseudomonadati</taxon>
        <taxon>Bacteroidota</taxon>
        <taxon>Cytophagia</taxon>
        <taxon>Cytophagales</taxon>
        <taxon>Cyclobacteriaceae</taxon>
        <taxon>Negadavirga</taxon>
    </lineage>
</organism>